<comment type="caution">
    <text evidence="2">The sequence shown here is derived from an EMBL/GenBank/DDBJ whole genome shotgun (WGS) entry which is preliminary data.</text>
</comment>
<evidence type="ECO:0000256" key="1">
    <source>
        <dbReference type="SAM" id="MobiDB-lite"/>
    </source>
</evidence>
<name>A0ABN2TYF9_9ACTN</name>
<organism evidence="2 3">
    <name type="scientific">Catenulispora yoronensis</name>
    <dbReference type="NCBI Taxonomy" id="450799"/>
    <lineage>
        <taxon>Bacteria</taxon>
        <taxon>Bacillati</taxon>
        <taxon>Actinomycetota</taxon>
        <taxon>Actinomycetes</taxon>
        <taxon>Catenulisporales</taxon>
        <taxon>Catenulisporaceae</taxon>
        <taxon>Catenulispora</taxon>
    </lineage>
</organism>
<feature type="compositionally biased region" description="Low complexity" evidence="1">
    <location>
        <begin position="83"/>
        <end position="97"/>
    </location>
</feature>
<proteinExistence type="predicted"/>
<evidence type="ECO:0000313" key="3">
    <source>
        <dbReference type="Proteomes" id="UP001500751"/>
    </source>
</evidence>
<dbReference type="Proteomes" id="UP001500751">
    <property type="component" value="Unassembled WGS sequence"/>
</dbReference>
<keyword evidence="3" id="KW-1185">Reference proteome</keyword>
<reference evidence="2 3" key="1">
    <citation type="journal article" date="2019" name="Int. J. Syst. Evol. Microbiol.">
        <title>The Global Catalogue of Microorganisms (GCM) 10K type strain sequencing project: providing services to taxonomists for standard genome sequencing and annotation.</title>
        <authorList>
            <consortium name="The Broad Institute Genomics Platform"/>
            <consortium name="The Broad Institute Genome Sequencing Center for Infectious Disease"/>
            <person name="Wu L."/>
            <person name="Ma J."/>
        </authorList>
    </citation>
    <scope>NUCLEOTIDE SEQUENCE [LARGE SCALE GENOMIC DNA]</scope>
    <source>
        <strain evidence="2 3">JCM 16014</strain>
    </source>
</reference>
<accession>A0ABN2TYF9</accession>
<protein>
    <submittedName>
        <fullName evidence="2">Uncharacterized protein</fullName>
    </submittedName>
</protein>
<feature type="region of interest" description="Disordered" evidence="1">
    <location>
        <begin position="64"/>
        <end position="124"/>
    </location>
</feature>
<dbReference type="EMBL" id="BAAAQN010000009">
    <property type="protein sequence ID" value="GAA2023611.1"/>
    <property type="molecule type" value="Genomic_DNA"/>
</dbReference>
<gene>
    <name evidence="2" type="ORF">GCM10009839_21540</name>
</gene>
<sequence length="124" mass="12099">MAPVSACGAEVVAEAEADVLAGVLAVAGVDGDVAAVFAAVLVVASAAVPETCVAEVCDADEAPEVPAGADAASFPDGGDEEQAAANNSNAVPAAAVRTVRRIPSRPSDMAPSVGPSVRRRQGFG</sequence>
<evidence type="ECO:0000313" key="2">
    <source>
        <dbReference type="EMBL" id="GAA2023611.1"/>
    </source>
</evidence>